<sequence length="202" mass="23391">MIRLIQLEYKTLVKGFLFVTVVVFPFTFLPVLFKDGDLLNILIHRIPSSLLYSALFSLFLIFAAVAHNWSNLKERLKYFSKPAFTQLGFEYQMEGQGSLTQDLSPRLYGVYQNMPFKIDIHFDLEYEKENKILIIPITTFKGGARKAFAFQRLKKEFKVIDNGNILAVMLPLDENKLNDPHFLTKNLTLIANLIKREPAINK</sequence>
<protein>
    <submittedName>
        <fullName evidence="2">Uncharacterized protein</fullName>
    </submittedName>
</protein>
<keyword evidence="1" id="KW-1133">Transmembrane helix</keyword>
<dbReference type="EMBL" id="JAPFQN010000003">
    <property type="protein sequence ID" value="MCX2743033.1"/>
    <property type="molecule type" value="Genomic_DNA"/>
</dbReference>
<evidence type="ECO:0000313" key="2">
    <source>
        <dbReference type="EMBL" id="MCX2743033.1"/>
    </source>
</evidence>
<accession>A0ABT3RMI0</accession>
<feature type="transmembrane region" description="Helical" evidence="1">
    <location>
        <begin position="49"/>
        <end position="69"/>
    </location>
</feature>
<keyword evidence="3" id="KW-1185">Reference proteome</keyword>
<proteinExistence type="predicted"/>
<evidence type="ECO:0000313" key="3">
    <source>
        <dbReference type="Proteomes" id="UP001209885"/>
    </source>
</evidence>
<dbReference type="RefSeq" id="WP_266055403.1">
    <property type="nucleotide sequence ID" value="NZ_JAPFQN010000003.1"/>
</dbReference>
<comment type="caution">
    <text evidence="2">The sequence shown here is derived from an EMBL/GenBank/DDBJ whole genome shotgun (WGS) entry which is preliminary data.</text>
</comment>
<evidence type="ECO:0000256" key="1">
    <source>
        <dbReference type="SAM" id="Phobius"/>
    </source>
</evidence>
<keyword evidence="1" id="KW-0812">Transmembrane</keyword>
<keyword evidence="1" id="KW-0472">Membrane</keyword>
<dbReference type="Proteomes" id="UP001209885">
    <property type="component" value="Unassembled WGS sequence"/>
</dbReference>
<reference evidence="2 3" key="1">
    <citation type="submission" date="2022-11" db="EMBL/GenBank/DDBJ databases">
        <title>The characterization of three novel Bacteroidetes species and genomic analysis of their roles in tidal elemental geochemical cycles.</title>
        <authorList>
            <person name="Ma K."/>
        </authorList>
    </citation>
    <scope>NUCLEOTIDE SEQUENCE [LARGE SCALE GENOMIC DNA]</scope>
    <source>
        <strain evidence="2 3">M17</strain>
    </source>
</reference>
<organism evidence="2 3">
    <name type="scientific">Mangrovivirga halotolerans</name>
    <dbReference type="NCBI Taxonomy" id="2993936"/>
    <lineage>
        <taxon>Bacteria</taxon>
        <taxon>Pseudomonadati</taxon>
        <taxon>Bacteroidota</taxon>
        <taxon>Cytophagia</taxon>
        <taxon>Cytophagales</taxon>
        <taxon>Mangrovivirgaceae</taxon>
        <taxon>Mangrovivirga</taxon>
    </lineage>
</organism>
<feature type="transmembrane region" description="Helical" evidence="1">
    <location>
        <begin position="12"/>
        <end position="33"/>
    </location>
</feature>
<gene>
    <name evidence="2" type="ORF">OO013_04105</name>
</gene>
<name>A0ABT3RMI0_9BACT</name>